<name>A0A8S9X702_APOLU</name>
<proteinExistence type="predicted"/>
<keyword evidence="3" id="KW-1185">Reference proteome</keyword>
<protein>
    <submittedName>
        <fullName evidence="2">Uncharacterized protein</fullName>
    </submittedName>
</protein>
<dbReference type="Proteomes" id="UP000466442">
    <property type="component" value="Unassembled WGS sequence"/>
</dbReference>
<gene>
    <name evidence="2" type="ORF">GE061_002609</name>
</gene>
<dbReference type="AlphaFoldDB" id="A0A8S9X702"/>
<comment type="caution">
    <text evidence="2">The sequence shown here is derived from an EMBL/GenBank/DDBJ whole genome shotgun (WGS) entry which is preliminary data.</text>
</comment>
<sequence>MRYSHNQENYPDPPDSDGLERPSVLLTLENTSVEAVESSIFRSPHLRNVSLELLSDSLKTVGNPSNVARPNVPHSVFLVDMRLQSKELVCDCKIGWIETWARKKETTIRLIRPQRRSEKFKLQEQAGEVAYKHPEIRARVRLE</sequence>
<accession>A0A8S9X702</accession>
<evidence type="ECO:0000313" key="3">
    <source>
        <dbReference type="Proteomes" id="UP000466442"/>
    </source>
</evidence>
<evidence type="ECO:0000256" key="1">
    <source>
        <dbReference type="SAM" id="MobiDB-lite"/>
    </source>
</evidence>
<dbReference type="EMBL" id="WIXP02000010">
    <property type="protein sequence ID" value="KAF6204269.1"/>
    <property type="molecule type" value="Genomic_DNA"/>
</dbReference>
<feature type="region of interest" description="Disordered" evidence="1">
    <location>
        <begin position="1"/>
        <end position="21"/>
    </location>
</feature>
<dbReference type="OrthoDB" id="1111193at2759"/>
<evidence type="ECO:0000313" key="2">
    <source>
        <dbReference type="EMBL" id="KAF6204269.1"/>
    </source>
</evidence>
<organism evidence="2 3">
    <name type="scientific">Apolygus lucorum</name>
    <name type="common">Small green plant bug</name>
    <name type="synonym">Lygocoris lucorum</name>
    <dbReference type="NCBI Taxonomy" id="248454"/>
    <lineage>
        <taxon>Eukaryota</taxon>
        <taxon>Metazoa</taxon>
        <taxon>Ecdysozoa</taxon>
        <taxon>Arthropoda</taxon>
        <taxon>Hexapoda</taxon>
        <taxon>Insecta</taxon>
        <taxon>Pterygota</taxon>
        <taxon>Neoptera</taxon>
        <taxon>Paraneoptera</taxon>
        <taxon>Hemiptera</taxon>
        <taxon>Heteroptera</taxon>
        <taxon>Panheteroptera</taxon>
        <taxon>Cimicomorpha</taxon>
        <taxon>Miridae</taxon>
        <taxon>Mirini</taxon>
        <taxon>Apolygus</taxon>
    </lineage>
</organism>
<reference evidence="2" key="1">
    <citation type="journal article" date="2021" name="Mol. Ecol. Resour.">
        <title>Apolygus lucorum genome provides insights into omnivorousness and mesophyll feeding.</title>
        <authorList>
            <person name="Liu Y."/>
            <person name="Liu H."/>
            <person name="Wang H."/>
            <person name="Huang T."/>
            <person name="Liu B."/>
            <person name="Yang B."/>
            <person name="Yin L."/>
            <person name="Li B."/>
            <person name="Zhang Y."/>
            <person name="Zhang S."/>
            <person name="Jiang F."/>
            <person name="Zhang X."/>
            <person name="Ren Y."/>
            <person name="Wang B."/>
            <person name="Wang S."/>
            <person name="Lu Y."/>
            <person name="Wu K."/>
            <person name="Fan W."/>
            <person name="Wang G."/>
        </authorList>
    </citation>
    <scope>NUCLEOTIDE SEQUENCE</scope>
    <source>
        <strain evidence="2">12Hb</strain>
    </source>
</reference>